<feature type="compositionally biased region" description="Polar residues" evidence="1">
    <location>
        <begin position="90"/>
        <end position="105"/>
    </location>
</feature>
<proteinExistence type="predicted"/>
<name>A0A6A1ULC8_9ROSI</name>
<sequence length="184" mass="20381">MDPSKIYLILHQEERQRLLHLPSPQLDAAAMAANQISFRPPDSSSHSRGRPKCSYCDGHWQEQCYRLHGFPPGHRNASRAPPGSADGHFGSSNSAHQVSTSGTFSDANGVSNLKSDLIRQLMKFLNFKNTPPLNTDTPPINFAGNIASYNSVSLFSNTEWFIEYRASDHMVSQLSSLTNINFCA</sequence>
<keyword evidence="3" id="KW-1185">Reference proteome</keyword>
<evidence type="ECO:0000313" key="2">
    <source>
        <dbReference type="EMBL" id="KAB1200986.1"/>
    </source>
</evidence>
<dbReference type="PANTHER" id="PTHR34222:SF99">
    <property type="entry name" value="PROTEIN, PUTATIVE-RELATED"/>
    <property type="match status" value="1"/>
</dbReference>
<accession>A0A6A1ULC8</accession>
<protein>
    <submittedName>
        <fullName evidence="2">Uncharacterized protein</fullName>
    </submittedName>
</protein>
<dbReference type="OrthoDB" id="1113679at2759"/>
<comment type="caution">
    <text evidence="2">The sequence shown here is derived from an EMBL/GenBank/DDBJ whole genome shotgun (WGS) entry which is preliminary data.</text>
</comment>
<feature type="region of interest" description="Disordered" evidence="1">
    <location>
        <begin position="73"/>
        <end position="105"/>
    </location>
</feature>
<reference evidence="2 3" key="1">
    <citation type="journal article" date="2019" name="Plant Biotechnol. J.">
        <title>The red bayberry genome and genetic basis of sex determination.</title>
        <authorList>
            <person name="Jia H.M."/>
            <person name="Jia H.J."/>
            <person name="Cai Q.L."/>
            <person name="Wang Y."/>
            <person name="Zhao H.B."/>
            <person name="Yang W.F."/>
            <person name="Wang G.Y."/>
            <person name="Li Y.H."/>
            <person name="Zhan D.L."/>
            <person name="Shen Y.T."/>
            <person name="Niu Q.F."/>
            <person name="Chang L."/>
            <person name="Qiu J."/>
            <person name="Zhao L."/>
            <person name="Xie H.B."/>
            <person name="Fu W.Y."/>
            <person name="Jin J."/>
            <person name="Li X.W."/>
            <person name="Jiao Y."/>
            <person name="Zhou C.C."/>
            <person name="Tu T."/>
            <person name="Chai C.Y."/>
            <person name="Gao J.L."/>
            <person name="Fan L.J."/>
            <person name="van de Weg E."/>
            <person name="Wang J.Y."/>
            <person name="Gao Z.S."/>
        </authorList>
    </citation>
    <scope>NUCLEOTIDE SEQUENCE [LARGE SCALE GENOMIC DNA]</scope>
    <source>
        <tissue evidence="2">Leaves</tissue>
    </source>
</reference>
<dbReference type="PANTHER" id="PTHR34222">
    <property type="entry name" value="GAG_PRE-INTEGRS DOMAIN-CONTAINING PROTEIN"/>
    <property type="match status" value="1"/>
</dbReference>
<gene>
    <name evidence="2" type="ORF">CJ030_MR0G005444</name>
</gene>
<evidence type="ECO:0000256" key="1">
    <source>
        <dbReference type="SAM" id="MobiDB-lite"/>
    </source>
</evidence>
<evidence type="ECO:0000313" key="3">
    <source>
        <dbReference type="Proteomes" id="UP000516437"/>
    </source>
</evidence>
<dbReference type="EMBL" id="RXIC02000104">
    <property type="protein sequence ID" value="KAB1200986.1"/>
    <property type="molecule type" value="Genomic_DNA"/>
</dbReference>
<dbReference type="AlphaFoldDB" id="A0A6A1ULC8"/>
<organism evidence="2 3">
    <name type="scientific">Morella rubra</name>
    <name type="common">Chinese bayberry</name>
    <dbReference type="NCBI Taxonomy" id="262757"/>
    <lineage>
        <taxon>Eukaryota</taxon>
        <taxon>Viridiplantae</taxon>
        <taxon>Streptophyta</taxon>
        <taxon>Embryophyta</taxon>
        <taxon>Tracheophyta</taxon>
        <taxon>Spermatophyta</taxon>
        <taxon>Magnoliopsida</taxon>
        <taxon>eudicotyledons</taxon>
        <taxon>Gunneridae</taxon>
        <taxon>Pentapetalae</taxon>
        <taxon>rosids</taxon>
        <taxon>fabids</taxon>
        <taxon>Fagales</taxon>
        <taxon>Myricaceae</taxon>
        <taxon>Morella</taxon>
    </lineage>
</organism>
<dbReference type="Proteomes" id="UP000516437">
    <property type="component" value="Unassembled WGS sequence"/>
</dbReference>